<evidence type="ECO:0000313" key="2">
    <source>
        <dbReference type="EMBL" id="CCF45954.1"/>
    </source>
</evidence>
<evidence type="ECO:0000313" key="3">
    <source>
        <dbReference type="Proteomes" id="UP000007174"/>
    </source>
</evidence>
<dbReference type="Proteomes" id="UP000007174">
    <property type="component" value="Unassembled WGS sequence"/>
</dbReference>
<feature type="region of interest" description="Disordered" evidence="1">
    <location>
        <begin position="38"/>
        <end position="60"/>
    </location>
</feature>
<dbReference type="EMBL" id="CACQ02008203">
    <property type="protein sequence ID" value="CCF45954.1"/>
    <property type="molecule type" value="Genomic_DNA"/>
</dbReference>
<proteinExistence type="predicted"/>
<feature type="non-terminal residue" evidence="2">
    <location>
        <position position="1"/>
    </location>
</feature>
<dbReference type="AlphaFoldDB" id="H1W0E1"/>
<sequence length="60" mass="5714">LGVVEGEEIAEELVGVALVGAVAVLVCTGTDLGEGAFHAGIGEDGGGREGGGKEGHAHGC</sequence>
<accession>H1W0E1</accession>
<evidence type="ECO:0000256" key="1">
    <source>
        <dbReference type="SAM" id="MobiDB-lite"/>
    </source>
</evidence>
<reference evidence="3" key="1">
    <citation type="journal article" date="2012" name="Nat. Genet.">
        <title>Lifestyle transitions in plant pathogenic Colletotrichum fungi deciphered by genome and transcriptome analyses.</title>
        <authorList>
            <person name="O'Connell R.J."/>
            <person name="Thon M.R."/>
            <person name="Hacquard S."/>
            <person name="Amyotte S.G."/>
            <person name="Kleemann J."/>
            <person name="Torres M.F."/>
            <person name="Damm U."/>
            <person name="Buiate E.A."/>
            <person name="Epstein L."/>
            <person name="Alkan N."/>
            <person name="Altmueller J."/>
            <person name="Alvarado-Balderrama L."/>
            <person name="Bauser C.A."/>
            <person name="Becker C."/>
            <person name="Birren B.W."/>
            <person name="Chen Z."/>
            <person name="Choi J."/>
            <person name="Crouch J.A."/>
            <person name="Duvick J.P."/>
            <person name="Farman M.A."/>
            <person name="Gan P."/>
            <person name="Heiman D."/>
            <person name="Henrissat B."/>
            <person name="Howard R.J."/>
            <person name="Kabbage M."/>
            <person name="Koch C."/>
            <person name="Kracher B."/>
            <person name="Kubo Y."/>
            <person name="Law A.D."/>
            <person name="Lebrun M.-H."/>
            <person name="Lee Y.-H."/>
            <person name="Miyara I."/>
            <person name="Moore N."/>
            <person name="Neumann U."/>
            <person name="Nordstroem K."/>
            <person name="Panaccione D.G."/>
            <person name="Panstruga R."/>
            <person name="Place M."/>
            <person name="Proctor R.H."/>
            <person name="Prusky D."/>
            <person name="Rech G."/>
            <person name="Reinhardt R."/>
            <person name="Rollins J.A."/>
            <person name="Rounsley S."/>
            <person name="Schardl C.L."/>
            <person name="Schwartz D.C."/>
            <person name="Shenoy N."/>
            <person name="Shirasu K."/>
            <person name="Sikhakolli U.R."/>
            <person name="Stueber K."/>
            <person name="Sukno S.A."/>
            <person name="Sweigard J.A."/>
            <person name="Takano Y."/>
            <person name="Takahara H."/>
            <person name="Trail F."/>
            <person name="van der Does H.C."/>
            <person name="Voll L.M."/>
            <person name="Will I."/>
            <person name="Young S."/>
            <person name="Zeng Q."/>
            <person name="Zhang J."/>
            <person name="Zhou S."/>
            <person name="Dickman M.B."/>
            <person name="Schulze-Lefert P."/>
            <person name="Ver Loren van Themaat E."/>
            <person name="Ma L.-J."/>
            <person name="Vaillancourt L.J."/>
        </authorList>
    </citation>
    <scope>NUCLEOTIDE SEQUENCE [LARGE SCALE GENOMIC DNA]</scope>
    <source>
        <strain evidence="3">IMI 349063</strain>
    </source>
</reference>
<dbReference type="HOGENOM" id="CLU_2948020_0_0_1"/>
<feature type="compositionally biased region" description="Basic and acidic residues" evidence="1">
    <location>
        <begin position="45"/>
        <end position="60"/>
    </location>
</feature>
<protein>
    <submittedName>
        <fullName evidence="2">Uncharacterized protein</fullName>
    </submittedName>
</protein>
<gene>
    <name evidence="2" type="ORF">CH063_14864</name>
</gene>
<name>H1W0E1_COLHI</name>
<organism evidence="2 3">
    <name type="scientific">Colletotrichum higginsianum (strain IMI 349063)</name>
    <name type="common">Crucifer anthracnose fungus</name>
    <dbReference type="NCBI Taxonomy" id="759273"/>
    <lineage>
        <taxon>Eukaryota</taxon>
        <taxon>Fungi</taxon>
        <taxon>Dikarya</taxon>
        <taxon>Ascomycota</taxon>
        <taxon>Pezizomycotina</taxon>
        <taxon>Sordariomycetes</taxon>
        <taxon>Hypocreomycetidae</taxon>
        <taxon>Glomerellales</taxon>
        <taxon>Glomerellaceae</taxon>
        <taxon>Colletotrichum</taxon>
        <taxon>Colletotrichum destructivum species complex</taxon>
    </lineage>
</organism>